<evidence type="ECO:0000256" key="9">
    <source>
        <dbReference type="ARBA" id="ARBA00047984"/>
    </source>
</evidence>
<dbReference type="PROSITE" id="PS00690">
    <property type="entry name" value="DEAH_ATP_HELICASE"/>
    <property type="match status" value="1"/>
</dbReference>
<dbReference type="InterPro" id="IPR011545">
    <property type="entry name" value="DEAD/DEAH_box_helicase_dom"/>
</dbReference>
<evidence type="ECO:0000256" key="8">
    <source>
        <dbReference type="ARBA" id="ARBA00023187"/>
    </source>
</evidence>
<feature type="compositionally biased region" description="Basic and acidic residues" evidence="12">
    <location>
        <begin position="166"/>
        <end position="219"/>
    </location>
</feature>
<feature type="domain" description="Helicase C-terminal" evidence="14">
    <location>
        <begin position="612"/>
        <end position="788"/>
    </location>
</feature>
<dbReference type="GO" id="GO:0003724">
    <property type="term" value="F:RNA helicase activity"/>
    <property type="evidence" value="ECO:0007669"/>
    <property type="project" value="UniProtKB-EC"/>
</dbReference>
<keyword evidence="6" id="KW-0347">Helicase</keyword>
<dbReference type="EMBL" id="BEGY01000074">
    <property type="protein sequence ID" value="GAX82034.1"/>
    <property type="molecule type" value="Genomic_DNA"/>
</dbReference>
<dbReference type="GO" id="GO:0008380">
    <property type="term" value="P:RNA splicing"/>
    <property type="evidence" value="ECO:0007669"/>
    <property type="project" value="UniProtKB-KW"/>
</dbReference>
<dbReference type="Proteomes" id="UP000232323">
    <property type="component" value="Unassembled WGS sequence"/>
</dbReference>
<keyword evidence="5" id="KW-0378">Hydrolase</keyword>
<keyword evidence="3" id="KW-0747">Spliceosome</keyword>
<evidence type="ECO:0000256" key="11">
    <source>
        <dbReference type="ARBA" id="ARBA00077342"/>
    </source>
</evidence>
<dbReference type="InterPro" id="IPR027417">
    <property type="entry name" value="P-loop_NTPase"/>
</dbReference>
<sequence length="1057" mass="121161">MADEKELKSWVASELHHLVGFSQSTVVSYIISVSKKHTSAESLSTILRQQGLPSGPETQYFATQLLERLPRKDNRNGSVYEQHARQAKALIKKNNAYGLLDDEDEPVVKAQEKPAIKEAIKVKERQLRTKRETSEEDQTDNVETMIPRDKRQRRAWEEDEEDPEEREEHRAQEERERDKREKEEFEARLRLKDESRTKKVAEEKLTKAEQREQEKRKYETEEDREEMIPMLREVARQEYLKKREEQKLKEIEDELMDAKYLFEGVELTERERADLRYKEKVYELAMERKKQLDAIQEDGYKMPDSYDDPSKHLSRLDVAKKRYAEPEDAEKANPFAEQEKWEAEQMRRQIKVGASEKGQQQEYDFLFDDAIDFIKSGIMGGEGDFETAEIAKEKEVKERAQKSKNEHERIQLERAALPVYPYREEFLKAVEEHQIVIIVAETGAGKTTQLPQYLHEAGYSKLGKIGCTQPRRVAAMSVSARVANEMGVKLGNEVGYSIRFEDCTSDKTIIKYMTDGMLLREFLSEPDLASYSVMMIDEAHERTLHTDILFGLVKDIARFRPDLKLLISSATMDAEKFSEYFDYAPIFKVPGRRYPVDILYTKAPEADYIDAAIVTVLHVHATQPAGDILVFLTGQEEIEACEELLKQRTRGLGTRIAEIIIAPIYANLPSDMQAKIFEPTPEGARKVVLATNIAETSLTIDGIKYVIDPGFVKQNSYNPRSGMESLIITPVSKASANQRAGRAGRTSPGKCFRLYTAWSFENELEDNTVPEIQRTNLGNVVLMLKSLGIHDLMNFDFMDPPPAETLLRALESLYALGSLNDKGELTKLGRRMAEFPLDPMLSKMLLASETYGVSDQIATICAMVSIGGSVFYRPKDKQVFADNAHKNFSRGNVGDHIALLNVFDQWAETNFSTQWCFENYVQVRSMKRARDIRDQLVGLMERVEIEMTGDSSNHDNIRKSIAAGYFYNTSKLQKDGSYKTVKNPQSVHLHPSSSLLQVLPRWVVYHELVLTSKEYMRCVSEIKPDWLVEIAPHYYSKKDILEDGKKLPKGKGKAGMD</sequence>
<organism evidence="15 16">
    <name type="scientific">Chlamydomonas eustigma</name>
    <dbReference type="NCBI Taxonomy" id="1157962"/>
    <lineage>
        <taxon>Eukaryota</taxon>
        <taxon>Viridiplantae</taxon>
        <taxon>Chlorophyta</taxon>
        <taxon>core chlorophytes</taxon>
        <taxon>Chlorophyceae</taxon>
        <taxon>CS clade</taxon>
        <taxon>Chlamydomonadales</taxon>
        <taxon>Chlamydomonadaceae</taxon>
        <taxon>Chlamydomonas</taxon>
    </lineage>
</organism>
<dbReference type="PROSITE" id="PS51194">
    <property type="entry name" value="HELICASE_CTER"/>
    <property type="match status" value="1"/>
</dbReference>
<dbReference type="STRING" id="1157962.A0A250XG27"/>
<evidence type="ECO:0000256" key="7">
    <source>
        <dbReference type="ARBA" id="ARBA00022840"/>
    </source>
</evidence>
<gene>
    <name evidence="15" type="ORF">CEUSTIGMA_g9462.t1</name>
</gene>
<feature type="region of interest" description="Disordered" evidence="12">
    <location>
        <begin position="126"/>
        <end position="225"/>
    </location>
</feature>
<dbReference type="Pfam" id="PF00271">
    <property type="entry name" value="Helicase_C"/>
    <property type="match status" value="1"/>
</dbReference>
<dbReference type="EC" id="3.6.4.13" evidence="1"/>
<name>A0A250XG27_9CHLO</name>
<evidence type="ECO:0000259" key="14">
    <source>
        <dbReference type="PROSITE" id="PS51194"/>
    </source>
</evidence>
<dbReference type="InterPro" id="IPR002464">
    <property type="entry name" value="DNA/RNA_helicase_DEAH_CS"/>
</dbReference>
<dbReference type="GO" id="GO:0006397">
    <property type="term" value="P:mRNA processing"/>
    <property type="evidence" value="ECO:0007669"/>
    <property type="project" value="UniProtKB-KW"/>
</dbReference>
<dbReference type="FunFam" id="3.40.50.300:FF:000007">
    <property type="entry name" value="Pre-mRNA-splicing factor ATP-dependent RNA helicase"/>
    <property type="match status" value="1"/>
</dbReference>
<keyword evidence="4" id="KW-0547">Nucleotide-binding</keyword>
<dbReference type="AlphaFoldDB" id="A0A250XG27"/>
<proteinExistence type="inferred from homology"/>
<dbReference type="GO" id="GO:0016787">
    <property type="term" value="F:hydrolase activity"/>
    <property type="evidence" value="ECO:0007669"/>
    <property type="project" value="UniProtKB-KW"/>
</dbReference>
<dbReference type="PROSITE" id="PS51192">
    <property type="entry name" value="HELICASE_ATP_BIND_1"/>
    <property type="match status" value="1"/>
</dbReference>
<dbReference type="FunFam" id="3.40.50.300:FF:000594">
    <property type="entry name" value="Pre-mRNA-splicing factor ATP-dependent RNA helicase"/>
    <property type="match status" value="1"/>
</dbReference>
<evidence type="ECO:0000313" key="16">
    <source>
        <dbReference type="Proteomes" id="UP000232323"/>
    </source>
</evidence>
<evidence type="ECO:0000256" key="5">
    <source>
        <dbReference type="ARBA" id="ARBA00022801"/>
    </source>
</evidence>
<comment type="caution">
    <text evidence="15">The sequence shown here is derived from an EMBL/GenBank/DDBJ whole genome shotgun (WGS) entry which is preliminary data.</text>
</comment>
<dbReference type="SMART" id="SM00487">
    <property type="entry name" value="DEXDc"/>
    <property type="match status" value="1"/>
</dbReference>
<keyword evidence="16" id="KW-1185">Reference proteome</keyword>
<dbReference type="Pfam" id="PF07717">
    <property type="entry name" value="OB_NTP_bind"/>
    <property type="match status" value="1"/>
</dbReference>
<dbReference type="SMART" id="SM00847">
    <property type="entry name" value="HA2"/>
    <property type="match status" value="1"/>
</dbReference>
<dbReference type="GO" id="GO:0003723">
    <property type="term" value="F:RNA binding"/>
    <property type="evidence" value="ECO:0007669"/>
    <property type="project" value="TreeGrafter"/>
</dbReference>
<evidence type="ECO:0000256" key="2">
    <source>
        <dbReference type="ARBA" id="ARBA00022664"/>
    </source>
</evidence>
<dbReference type="Pfam" id="PF21010">
    <property type="entry name" value="HA2_C"/>
    <property type="match status" value="1"/>
</dbReference>
<comment type="similarity">
    <text evidence="10">Belongs to the DEAD box helicase family. DEAH subfamily. PRP2 sub-subfamily.</text>
</comment>
<evidence type="ECO:0000256" key="10">
    <source>
        <dbReference type="ARBA" id="ARBA00061257"/>
    </source>
</evidence>
<evidence type="ECO:0000256" key="4">
    <source>
        <dbReference type="ARBA" id="ARBA00022741"/>
    </source>
</evidence>
<evidence type="ECO:0000259" key="13">
    <source>
        <dbReference type="PROSITE" id="PS51192"/>
    </source>
</evidence>
<keyword evidence="2" id="KW-0507">mRNA processing</keyword>
<dbReference type="CDD" id="cd18791">
    <property type="entry name" value="SF2_C_RHA"/>
    <property type="match status" value="1"/>
</dbReference>
<dbReference type="InterPro" id="IPR001650">
    <property type="entry name" value="Helicase_C-like"/>
</dbReference>
<dbReference type="Pfam" id="PF00270">
    <property type="entry name" value="DEAD"/>
    <property type="match status" value="1"/>
</dbReference>
<evidence type="ECO:0000256" key="6">
    <source>
        <dbReference type="ARBA" id="ARBA00022806"/>
    </source>
</evidence>
<dbReference type="OrthoDB" id="10253254at2759"/>
<dbReference type="PANTHER" id="PTHR18934:SF83">
    <property type="entry name" value="PRE-MRNA-SPLICING FACTOR ATP-DEPENDENT RNA HELICASE DHX16"/>
    <property type="match status" value="1"/>
</dbReference>
<keyword evidence="8" id="KW-0508">mRNA splicing</keyword>
<dbReference type="SUPFAM" id="SSF52540">
    <property type="entry name" value="P-loop containing nucleoside triphosphate hydrolases"/>
    <property type="match status" value="1"/>
</dbReference>
<dbReference type="PANTHER" id="PTHR18934">
    <property type="entry name" value="ATP-DEPENDENT RNA HELICASE"/>
    <property type="match status" value="1"/>
</dbReference>
<dbReference type="Gene3D" id="1.20.120.1080">
    <property type="match status" value="1"/>
</dbReference>
<feature type="domain" description="Helicase ATP-binding" evidence="13">
    <location>
        <begin position="427"/>
        <end position="590"/>
    </location>
</feature>
<dbReference type="InterPro" id="IPR014001">
    <property type="entry name" value="Helicase_ATP-bd"/>
</dbReference>
<dbReference type="Pfam" id="PF04408">
    <property type="entry name" value="WHD_HA2"/>
    <property type="match status" value="1"/>
</dbReference>
<evidence type="ECO:0000313" key="15">
    <source>
        <dbReference type="EMBL" id="GAX82034.1"/>
    </source>
</evidence>
<comment type="catalytic activity">
    <reaction evidence="9">
        <text>ATP + H2O = ADP + phosphate + H(+)</text>
        <dbReference type="Rhea" id="RHEA:13065"/>
        <dbReference type="ChEBI" id="CHEBI:15377"/>
        <dbReference type="ChEBI" id="CHEBI:15378"/>
        <dbReference type="ChEBI" id="CHEBI:30616"/>
        <dbReference type="ChEBI" id="CHEBI:43474"/>
        <dbReference type="ChEBI" id="CHEBI:456216"/>
        <dbReference type="EC" id="3.6.4.13"/>
    </reaction>
</comment>
<dbReference type="GO" id="GO:0071013">
    <property type="term" value="C:catalytic step 2 spliceosome"/>
    <property type="evidence" value="ECO:0007669"/>
    <property type="project" value="TreeGrafter"/>
</dbReference>
<dbReference type="InterPro" id="IPR007502">
    <property type="entry name" value="Helicase-assoc_dom"/>
</dbReference>
<dbReference type="InterPro" id="IPR011709">
    <property type="entry name" value="DEAD-box_helicase_OB_fold"/>
</dbReference>
<evidence type="ECO:0000256" key="3">
    <source>
        <dbReference type="ARBA" id="ARBA00022728"/>
    </source>
</evidence>
<evidence type="ECO:0000256" key="12">
    <source>
        <dbReference type="SAM" id="MobiDB-lite"/>
    </source>
</evidence>
<keyword evidence="7" id="KW-0067">ATP-binding</keyword>
<evidence type="ECO:0000256" key="1">
    <source>
        <dbReference type="ARBA" id="ARBA00012552"/>
    </source>
</evidence>
<reference evidence="15 16" key="1">
    <citation type="submission" date="2017-08" db="EMBL/GenBank/DDBJ databases">
        <title>Acidophilic green algal genome provides insights into adaptation to an acidic environment.</title>
        <authorList>
            <person name="Hirooka S."/>
            <person name="Hirose Y."/>
            <person name="Kanesaki Y."/>
            <person name="Higuchi S."/>
            <person name="Fujiwara T."/>
            <person name="Onuma R."/>
            <person name="Era A."/>
            <person name="Ohbayashi R."/>
            <person name="Uzuka A."/>
            <person name="Nozaki H."/>
            <person name="Yoshikawa H."/>
            <person name="Miyagishima S.Y."/>
        </authorList>
    </citation>
    <scope>NUCLEOTIDE SEQUENCE [LARGE SCALE GENOMIC DNA]</scope>
    <source>
        <strain evidence="15 16">NIES-2499</strain>
    </source>
</reference>
<dbReference type="Gene3D" id="3.40.50.300">
    <property type="entry name" value="P-loop containing nucleotide triphosphate hydrolases"/>
    <property type="match status" value="2"/>
</dbReference>
<dbReference type="InterPro" id="IPR048333">
    <property type="entry name" value="HA2_WH"/>
</dbReference>
<dbReference type="SMART" id="SM00490">
    <property type="entry name" value="HELICc"/>
    <property type="match status" value="1"/>
</dbReference>
<protein>
    <recommendedName>
        <fullName evidence="1">RNA helicase</fullName>
        <ecNumber evidence="1">3.6.4.13</ecNumber>
    </recommendedName>
    <alternativeName>
        <fullName evidence="11">DEAH RNA helicase homolog PRP2</fullName>
    </alternativeName>
</protein>
<accession>A0A250XG27</accession>
<dbReference type="FunFam" id="1.20.120.1080:FF:000001">
    <property type="entry name" value="Pre-mRNA-splicing factor ATP-dependent RNA helicase"/>
    <property type="match status" value="1"/>
</dbReference>
<dbReference type="GO" id="GO:0005524">
    <property type="term" value="F:ATP binding"/>
    <property type="evidence" value="ECO:0007669"/>
    <property type="project" value="UniProtKB-KW"/>
</dbReference>